<organism evidence="1 2">
    <name type="scientific">Microbacterium soli</name>
    <dbReference type="NCBI Taxonomy" id="446075"/>
    <lineage>
        <taxon>Bacteria</taxon>
        <taxon>Bacillati</taxon>
        <taxon>Actinomycetota</taxon>
        <taxon>Actinomycetes</taxon>
        <taxon>Micrococcales</taxon>
        <taxon>Microbacteriaceae</taxon>
        <taxon>Microbacterium</taxon>
    </lineage>
</organism>
<keyword evidence="2" id="KW-1185">Reference proteome</keyword>
<protein>
    <submittedName>
        <fullName evidence="1">Uncharacterized protein</fullName>
    </submittedName>
</protein>
<dbReference type="EMBL" id="BAABCP010000001">
    <property type="protein sequence ID" value="GAA3941935.1"/>
    <property type="molecule type" value="Genomic_DNA"/>
</dbReference>
<gene>
    <name evidence="1" type="ORF">GCM10022383_19690</name>
</gene>
<accession>A0ABP7NBD8</accession>
<dbReference type="RefSeq" id="WP_344819387.1">
    <property type="nucleotide sequence ID" value="NZ_BAABCP010000001.1"/>
</dbReference>
<sequence length="56" mass="6162">MTAPAPSNLTAMSEAWDDPVAFARELHHYYSQLEASGHRLPAHDWTTAAHAAETDN</sequence>
<evidence type="ECO:0000313" key="2">
    <source>
        <dbReference type="Proteomes" id="UP001501591"/>
    </source>
</evidence>
<comment type="caution">
    <text evidence="1">The sequence shown here is derived from an EMBL/GenBank/DDBJ whole genome shotgun (WGS) entry which is preliminary data.</text>
</comment>
<name>A0ABP7NBD8_9MICO</name>
<reference evidence="2" key="1">
    <citation type="journal article" date="2019" name="Int. J. Syst. Evol. Microbiol.">
        <title>The Global Catalogue of Microorganisms (GCM) 10K type strain sequencing project: providing services to taxonomists for standard genome sequencing and annotation.</title>
        <authorList>
            <consortium name="The Broad Institute Genomics Platform"/>
            <consortium name="The Broad Institute Genome Sequencing Center for Infectious Disease"/>
            <person name="Wu L."/>
            <person name="Ma J."/>
        </authorList>
    </citation>
    <scope>NUCLEOTIDE SEQUENCE [LARGE SCALE GENOMIC DNA]</scope>
    <source>
        <strain evidence="2">JCM 17024</strain>
    </source>
</reference>
<proteinExistence type="predicted"/>
<evidence type="ECO:0000313" key="1">
    <source>
        <dbReference type="EMBL" id="GAA3941935.1"/>
    </source>
</evidence>
<dbReference type="Proteomes" id="UP001501591">
    <property type="component" value="Unassembled WGS sequence"/>
</dbReference>